<evidence type="ECO:0000256" key="3">
    <source>
        <dbReference type="SAM" id="MobiDB-lite"/>
    </source>
</evidence>
<dbReference type="AlphaFoldDB" id="A0A2Z3YXA6"/>
<sequence>MPSALNTLTLSGNVVGMPRRNEKNPDLVSFRIASTGTYWSDGAWREKPTVYIDVQCWKRLGENVLGSVMTGMPVVVTGELTCFEYQPESGPTDRDGQVYRQQIYRLKSKSVGLDLNWAKVKEWARRSSDRETKVTPAAGGGADGSGPATAAESTVRAGAAPTEDRELLATVTGGEEAPF</sequence>
<evidence type="ECO:0000256" key="1">
    <source>
        <dbReference type="ARBA" id="ARBA00023125"/>
    </source>
</evidence>
<dbReference type="STRING" id="1737425.GCA_900049755_02105"/>
<dbReference type="RefSeq" id="WP_161972306.1">
    <property type="nucleotide sequence ID" value="NZ_CP024988.1"/>
</dbReference>
<dbReference type="SUPFAM" id="SSF50249">
    <property type="entry name" value="Nucleic acid-binding proteins"/>
    <property type="match status" value="1"/>
</dbReference>
<organism evidence="4 5">
    <name type="scientific">Corynebacterium provencense</name>
    <dbReference type="NCBI Taxonomy" id="1737425"/>
    <lineage>
        <taxon>Bacteria</taxon>
        <taxon>Bacillati</taxon>
        <taxon>Actinomycetota</taxon>
        <taxon>Actinomycetes</taxon>
        <taxon>Mycobacteriales</taxon>
        <taxon>Corynebacteriaceae</taxon>
        <taxon>Corynebacterium</taxon>
    </lineage>
</organism>
<dbReference type="InterPro" id="IPR012340">
    <property type="entry name" value="NA-bd_OB-fold"/>
</dbReference>
<reference evidence="5" key="1">
    <citation type="submission" date="2017-11" db="EMBL/GenBank/DDBJ databases">
        <title>Otitis media/interna in a cat caused by the recently described species Corynebacterium provencense.</title>
        <authorList>
            <person name="Kittl S."/>
            <person name="Brodard I."/>
            <person name="Rychener L."/>
            <person name="Jores J."/>
            <person name="Roosje P."/>
            <person name="Gobeli Brawand S."/>
        </authorList>
    </citation>
    <scope>NUCLEOTIDE SEQUENCE [LARGE SCALE GENOMIC DNA]</scope>
    <source>
        <strain evidence="5">17KM38</strain>
    </source>
</reference>
<dbReference type="EMBL" id="CP024988">
    <property type="protein sequence ID" value="AWT26707.1"/>
    <property type="molecule type" value="Genomic_DNA"/>
</dbReference>
<keyword evidence="5" id="KW-1185">Reference proteome</keyword>
<keyword evidence="1 2" id="KW-0238">DNA-binding</keyword>
<dbReference type="InterPro" id="IPR000424">
    <property type="entry name" value="Primosome_PriB/ssb"/>
</dbReference>
<dbReference type="Proteomes" id="UP000247696">
    <property type="component" value="Chromosome"/>
</dbReference>
<protein>
    <submittedName>
        <fullName evidence="4">Single-stranded DNA-binding protein 2</fullName>
    </submittedName>
</protein>
<evidence type="ECO:0000313" key="5">
    <source>
        <dbReference type="Proteomes" id="UP000247696"/>
    </source>
</evidence>
<dbReference type="CDD" id="cd04496">
    <property type="entry name" value="SSB_OBF"/>
    <property type="match status" value="1"/>
</dbReference>
<dbReference type="Gene3D" id="2.40.50.140">
    <property type="entry name" value="Nucleic acid-binding proteins"/>
    <property type="match status" value="1"/>
</dbReference>
<dbReference type="GO" id="GO:0003697">
    <property type="term" value="F:single-stranded DNA binding"/>
    <property type="evidence" value="ECO:0007669"/>
    <property type="project" value="InterPro"/>
</dbReference>
<gene>
    <name evidence="4" type="primary">ssb2</name>
    <name evidence="4" type="ORF">Csp1_19360</name>
</gene>
<accession>A0A2Z3YXA6</accession>
<feature type="region of interest" description="Disordered" evidence="3">
    <location>
        <begin position="126"/>
        <end position="164"/>
    </location>
</feature>
<dbReference type="KEGG" id="cpre:Csp1_19360"/>
<dbReference type="PROSITE" id="PS50935">
    <property type="entry name" value="SSB"/>
    <property type="match status" value="1"/>
</dbReference>
<proteinExistence type="predicted"/>
<evidence type="ECO:0000256" key="2">
    <source>
        <dbReference type="PROSITE-ProRule" id="PRU00252"/>
    </source>
</evidence>
<evidence type="ECO:0000313" key="4">
    <source>
        <dbReference type="EMBL" id="AWT26707.1"/>
    </source>
</evidence>
<name>A0A2Z3YXA6_9CORY</name>
<dbReference type="Pfam" id="PF00436">
    <property type="entry name" value="SSB"/>
    <property type="match status" value="1"/>
</dbReference>